<evidence type="ECO:0000313" key="2">
    <source>
        <dbReference type="Proteomes" id="UP000272942"/>
    </source>
</evidence>
<gene>
    <name evidence="1" type="ORF">ECPE_LOCUS11660</name>
</gene>
<dbReference type="PANTHER" id="PTHR47331:SF5">
    <property type="entry name" value="RIBONUCLEASE H"/>
    <property type="match status" value="1"/>
</dbReference>
<dbReference type="WBParaSite" id="ECPE_0001169501-mRNA-1">
    <property type="protein sequence ID" value="ECPE_0001169501-mRNA-1"/>
    <property type="gene ID" value="ECPE_0001169501"/>
</dbReference>
<organism evidence="3">
    <name type="scientific">Echinostoma caproni</name>
    <dbReference type="NCBI Taxonomy" id="27848"/>
    <lineage>
        <taxon>Eukaryota</taxon>
        <taxon>Metazoa</taxon>
        <taxon>Spiralia</taxon>
        <taxon>Lophotrochozoa</taxon>
        <taxon>Platyhelminthes</taxon>
        <taxon>Trematoda</taxon>
        <taxon>Digenea</taxon>
        <taxon>Plagiorchiida</taxon>
        <taxon>Echinostomata</taxon>
        <taxon>Echinostomatoidea</taxon>
        <taxon>Echinostomatidae</taxon>
        <taxon>Echinostoma</taxon>
    </lineage>
</organism>
<name>A0A183AXH5_9TREM</name>
<dbReference type="AlphaFoldDB" id="A0A183AXH5"/>
<accession>A0A183AXH5</accession>
<dbReference type="PANTHER" id="PTHR47331">
    <property type="entry name" value="PHD-TYPE DOMAIN-CONTAINING PROTEIN"/>
    <property type="match status" value="1"/>
</dbReference>
<dbReference type="Proteomes" id="UP000272942">
    <property type="component" value="Unassembled WGS sequence"/>
</dbReference>
<reference evidence="3" key="1">
    <citation type="submission" date="2016-06" db="UniProtKB">
        <authorList>
            <consortium name="WormBaseParasite"/>
        </authorList>
    </citation>
    <scope>IDENTIFICATION</scope>
</reference>
<sequence length="139" mass="15973">MFGWILHGRLIKGGNYSASINYISWPDSPIGDDLERLYNHEFGDLADDPVSMSREDRAALAVITEMTRHNGTQFEVPLPWQTGSNRLPIYREIALHRLKYLKRRLIKNAQLKEAYCKAMKQNQELGYIEHAVGEISTVL</sequence>
<evidence type="ECO:0000313" key="1">
    <source>
        <dbReference type="EMBL" id="VDP88789.1"/>
    </source>
</evidence>
<protein>
    <submittedName>
        <fullName evidence="3">Transposase</fullName>
    </submittedName>
</protein>
<keyword evidence="2" id="KW-1185">Reference proteome</keyword>
<dbReference type="EMBL" id="UZAN01051263">
    <property type="protein sequence ID" value="VDP88789.1"/>
    <property type="molecule type" value="Genomic_DNA"/>
</dbReference>
<proteinExistence type="predicted"/>
<evidence type="ECO:0000313" key="3">
    <source>
        <dbReference type="WBParaSite" id="ECPE_0001169501-mRNA-1"/>
    </source>
</evidence>
<dbReference type="OrthoDB" id="10059837at2759"/>
<reference evidence="1 2" key="2">
    <citation type="submission" date="2018-11" db="EMBL/GenBank/DDBJ databases">
        <authorList>
            <consortium name="Pathogen Informatics"/>
        </authorList>
    </citation>
    <scope>NUCLEOTIDE SEQUENCE [LARGE SCALE GENOMIC DNA]</scope>
    <source>
        <strain evidence="1 2">Egypt</strain>
    </source>
</reference>